<feature type="region of interest" description="Disordered" evidence="1">
    <location>
        <begin position="57"/>
        <end position="87"/>
    </location>
</feature>
<dbReference type="OrthoDB" id="498328at2759"/>
<gene>
    <name evidence="3" type="ORF">MICPUCDRAFT_56827</name>
</gene>
<dbReference type="EMBL" id="GG663737">
    <property type="protein sequence ID" value="EEH59181.1"/>
    <property type="molecule type" value="Genomic_DNA"/>
</dbReference>
<keyword evidence="4" id="KW-1185">Reference proteome</keyword>
<dbReference type="KEGG" id="mpp:MICPUCDRAFT_56827"/>
<accession>C1MN90</accession>
<feature type="compositionally biased region" description="Low complexity" evidence="1">
    <location>
        <begin position="23"/>
        <end position="35"/>
    </location>
</feature>
<evidence type="ECO:0000313" key="4">
    <source>
        <dbReference type="Proteomes" id="UP000001876"/>
    </source>
</evidence>
<evidence type="ECO:0000256" key="1">
    <source>
        <dbReference type="SAM" id="MobiDB-lite"/>
    </source>
</evidence>
<feature type="transmembrane region" description="Helical" evidence="2">
    <location>
        <begin position="91"/>
        <end position="110"/>
    </location>
</feature>
<evidence type="ECO:0000313" key="3">
    <source>
        <dbReference type="EMBL" id="EEH59181.1"/>
    </source>
</evidence>
<name>C1MN90_MICPC</name>
<feature type="compositionally biased region" description="Polar residues" evidence="1">
    <location>
        <begin position="1"/>
        <end position="14"/>
    </location>
</feature>
<dbReference type="Proteomes" id="UP000001876">
    <property type="component" value="Unassembled WGS sequence"/>
</dbReference>
<keyword evidence="2" id="KW-0812">Transmembrane</keyword>
<organism evidence="4">
    <name type="scientific">Micromonas pusilla (strain CCMP1545)</name>
    <name type="common">Picoplanktonic green alga</name>
    <dbReference type="NCBI Taxonomy" id="564608"/>
    <lineage>
        <taxon>Eukaryota</taxon>
        <taxon>Viridiplantae</taxon>
        <taxon>Chlorophyta</taxon>
        <taxon>Mamiellophyceae</taxon>
        <taxon>Mamiellales</taxon>
        <taxon>Mamiellaceae</taxon>
        <taxon>Micromonas</taxon>
    </lineage>
</organism>
<feature type="region of interest" description="Disordered" evidence="1">
    <location>
        <begin position="1"/>
        <end position="37"/>
    </location>
</feature>
<dbReference type="GeneID" id="9682504"/>
<keyword evidence="2" id="KW-1133">Transmembrane helix</keyword>
<proteinExistence type="predicted"/>
<dbReference type="RefSeq" id="XP_003057536.1">
    <property type="nucleotide sequence ID" value="XM_003057490.1"/>
</dbReference>
<dbReference type="OMA" id="ACDSAMG"/>
<evidence type="ECO:0000256" key="2">
    <source>
        <dbReference type="SAM" id="Phobius"/>
    </source>
</evidence>
<keyword evidence="2" id="KW-0472">Membrane</keyword>
<reference evidence="3 4" key="1">
    <citation type="journal article" date="2009" name="Science">
        <title>Green evolution and dynamic adaptations revealed by genomes of the marine picoeukaryotes Micromonas.</title>
        <authorList>
            <person name="Worden A.Z."/>
            <person name="Lee J.H."/>
            <person name="Mock T."/>
            <person name="Rouze P."/>
            <person name="Simmons M.P."/>
            <person name="Aerts A.L."/>
            <person name="Allen A.E."/>
            <person name="Cuvelier M.L."/>
            <person name="Derelle E."/>
            <person name="Everett M.V."/>
            <person name="Foulon E."/>
            <person name="Grimwood J."/>
            <person name="Gundlach H."/>
            <person name="Henrissat B."/>
            <person name="Napoli C."/>
            <person name="McDonald S.M."/>
            <person name="Parker M.S."/>
            <person name="Rombauts S."/>
            <person name="Salamov A."/>
            <person name="Von Dassow P."/>
            <person name="Badger J.H."/>
            <person name="Coutinho P.M."/>
            <person name="Demir E."/>
            <person name="Dubchak I."/>
            <person name="Gentemann C."/>
            <person name="Eikrem W."/>
            <person name="Gready J.E."/>
            <person name="John U."/>
            <person name="Lanier W."/>
            <person name="Lindquist E.A."/>
            <person name="Lucas S."/>
            <person name="Mayer K.F."/>
            <person name="Moreau H."/>
            <person name="Not F."/>
            <person name="Otillar R."/>
            <person name="Panaud O."/>
            <person name="Pangilinan J."/>
            <person name="Paulsen I."/>
            <person name="Piegu B."/>
            <person name="Poliakov A."/>
            <person name="Robbens S."/>
            <person name="Schmutz J."/>
            <person name="Toulza E."/>
            <person name="Wyss T."/>
            <person name="Zelensky A."/>
            <person name="Zhou K."/>
            <person name="Armbrust E.V."/>
            <person name="Bhattacharya D."/>
            <person name="Goodenough U.W."/>
            <person name="Van de Peer Y."/>
            <person name="Grigoriev I.V."/>
        </authorList>
    </citation>
    <scope>NUCLEOTIDE SEQUENCE [LARGE SCALE GENOMIC DNA]</scope>
    <source>
        <strain evidence="3 4">CCMP1545</strain>
    </source>
</reference>
<sequence length="238" mass="25528">MTRSLVHASTTPRASTRGRLLARDGASSRRVARAASTRRDALVPRALLARSEEKSTRALYDGGGGGGGGNRGGGGGGGGGNDDRGDRGRRVAAPTALFVLASSLAAPGVARAASRRSSKAPPVGDLATCFVYGFAWFYFLKLLLKNLFTPVAFFLGTMWILTQTNALPRDLGPRAYDAYVKPYAPREWTAPRDADEANDVVKRWERRFWDSVHRILPASDHPLAEKAFFVGVVLAGLV</sequence>
<dbReference type="AlphaFoldDB" id="C1MN90"/>
<protein>
    <submittedName>
        <fullName evidence="3">Predicted protein</fullName>
    </submittedName>
</protein>
<feature type="compositionally biased region" description="Gly residues" evidence="1">
    <location>
        <begin position="61"/>
        <end position="80"/>
    </location>
</feature>